<feature type="transmembrane region" description="Helical" evidence="1">
    <location>
        <begin position="307"/>
        <end position="326"/>
    </location>
</feature>
<keyword evidence="1" id="KW-0472">Membrane</keyword>
<dbReference type="InterPro" id="IPR000620">
    <property type="entry name" value="EamA_dom"/>
</dbReference>
<feature type="transmembrane region" description="Helical" evidence="1">
    <location>
        <begin position="254"/>
        <end position="272"/>
    </location>
</feature>
<keyword evidence="1" id="KW-1133">Transmembrane helix</keyword>
<feature type="transmembrane region" description="Helical" evidence="1">
    <location>
        <begin position="213"/>
        <end position="234"/>
    </location>
</feature>
<feature type="transmembrane region" description="Helical" evidence="1">
    <location>
        <begin position="172"/>
        <end position="192"/>
    </location>
</feature>
<proteinExistence type="predicted"/>
<comment type="caution">
    <text evidence="3">The sequence shown here is derived from an EMBL/GenBank/DDBJ whole genome shotgun (WGS) entry which is preliminary data.</text>
</comment>
<name>A0A9D1R1L1_9BACT</name>
<dbReference type="Proteomes" id="UP000824264">
    <property type="component" value="Unassembled WGS sequence"/>
</dbReference>
<dbReference type="EMBL" id="DXGI01000163">
    <property type="protein sequence ID" value="HIW78412.1"/>
    <property type="molecule type" value="Genomic_DNA"/>
</dbReference>
<dbReference type="PANTHER" id="PTHR22911">
    <property type="entry name" value="ACYL-MALONYL CONDENSING ENZYME-RELATED"/>
    <property type="match status" value="1"/>
</dbReference>
<reference evidence="3" key="1">
    <citation type="journal article" date="2021" name="PeerJ">
        <title>Extensive microbial diversity within the chicken gut microbiome revealed by metagenomics and culture.</title>
        <authorList>
            <person name="Gilroy R."/>
            <person name="Ravi A."/>
            <person name="Getino M."/>
            <person name="Pursley I."/>
            <person name="Horton D.L."/>
            <person name="Alikhan N.F."/>
            <person name="Baker D."/>
            <person name="Gharbi K."/>
            <person name="Hall N."/>
            <person name="Watson M."/>
            <person name="Adriaenssens E.M."/>
            <person name="Foster-Nyarko E."/>
            <person name="Jarju S."/>
            <person name="Secka A."/>
            <person name="Antonio M."/>
            <person name="Oren A."/>
            <person name="Chaudhuri R.R."/>
            <person name="La Ragione R."/>
            <person name="Hildebrand F."/>
            <person name="Pallen M.J."/>
        </authorList>
    </citation>
    <scope>NUCLEOTIDE SEQUENCE</scope>
    <source>
        <strain evidence="3">ChiSxjej5B17-1746</strain>
    </source>
</reference>
<accession>A0A9D1R1L1</accession>
<dbReference type="SUPFAM" id="SSF103481">
    <property type="entry name" value="Multidrug resistance efflux transporter EmrE"/>
    <property type="match status" value="2"/>
</dbReference>
<keyword evidence="1" id="KW-0812">Transmembrane</keyword>
<feature type="transmembrane region" description="Helical" evidence="1">
    <location>
        <begin position="95"/>
        <end position="115"/>
    </location>
</feature>
<dbReference type="InterPro" id="IPR037185">
    <property type="entry name" value="EmrE-like"/>
</dbReference>
<dbReference type="Pfam" id="PF00892">
    <property type="entry name" value="EamA"/>
    <property type="match status" value="2"/>
</dbReference>
<organism evidence="3 4">
    <name type="scientific">Candidatus Bilophila faecipullorum</name>
    <dbReference type="NCBI Taxonomy" id="2838482"/>
    <lineage>
        <taxon>Bacteria</taxon>
        <taxon>Pseudomonadati</taxon>
        <taxon>Thermodesulfobacteriota</taxon>
        <taxon>Desulfovibrionia</taxon>
        <taxon>Desulfovibrionales</taxon>
        <taxon>Desulfovibrionaceae</taxon>
        <taxon>Bilophila</taxon>
    </lineage>
</organism>
<protein>
    <submittedName>
        <fullName evidence="3">DMT family transporter</fullName>
    </submittedName>
</protein>
<evidence type="ECO:0000259" key="2">
    <source>
        <dbReference type="Pfam" id="PF00892"/>
    </source>
</evidence>
<feature type="domain" description="EamA" evidence="2">
    <location>
        <begin position="18"/>
        <end position="164"/>
    </location>
</feature>
<feature type="transmembrane region" description="Helical" evidence="1">
    <location>
        <begin position="284"/>
        <end position="301"/>
    </location>
</feature>
<dbReference type="PANTHER" id="PTHR22911:SF137">
    <property type="entry name" value="SOLUTE CARRIER FAMILY 35 MEMBER G2-RELATED"/>
    <property type="match status" value="1"/>
</dbReference>
<feature type="transmembrane region" description="Helical" evidence="1">
    <location>
        <begin position="50"/>
        <end position="74"/>
    </location>
</feature>
<dbReference type="GO" id="GO:0016020">
    <property type="term" value="C:membrane"/>
    <property type="evidence" value="ECO:0007669"/>
    <property type="project" value="InterPro"/>
</dbReference>
<dbReference type="Gene3D" id="1.10.3730.20">
    <property type="match status" value="1"/>
</dbReference>
<gene>
    <name evidence="3" type="ORF">H9874_04610</name>
</gene>
<feature type="transmembrane region" description="Helical" evidence="1">
    <location>
        <begin position="121"/>
        <end position="142"/>
    </location>
</feature>
<reference evidence="3" key="2">
    <citation type="submission" date="2021-04" db="EMBL/GenBank/DDBJ databases">
        <authorList>
            <person name="Gilroy R."/>
        </authorList>
    </citation>
    <scope>NUCLEOTIDE SEQUENCE</scope>
    <source>
        <strain evidence="3">ChiSxjej5B17-1746</strain>
    </source>
</reference>
<evidence type="ECO:0000256" key="1">
    <source>
        <dbReference type="SAM" id="Phobius"/>
    </source>
</evidence>
<feature type="domain" description="EamA" evidence="2">
    <location>
        <begin position="179"/>
        <end position="325"/>
    </location>
</feature>
<feature type="transmembrane region" description="Helical" evidence="1">
    <location>
        <begin position="149"/>
        <end position="166"/>
    </location>
</feature>
<dbReference type="AlphaFoldDB" id="A0A9D1R1L1"/>
<sequence length="338" mass="35685">MNDLARLRERQEVRFAKKGLALALFSGMIWSLDGLALGKGLAERPFDAPALWLFAPLLAAGLHDFFAACLCLAVNCTQGRGREIIRTLFSKPGRLCILGALLGSPLGMGGFLMGLSLAGPAYVLPITSLYPAIAALLALVFLKERISRRAWLGLTLCVVGAVAIGYTPPESAGGGAFYLGIAFAFLAAFGWAAEGVCVTSGMDFIEPAVALNIYQIVSSLLYALIIVPAALLHLSLGGYDITGLAGRAFTSSGLPFFAVAGVIGCITYLCWYKAMNMTGVSRAMALNITYALWGVVFSALFTDAEITRSLVIGAAAIFTGMCLVIGNPRDIVNLRNVQ</sequence>
<evidence type="ECO:0000313" key="4">
    <source>
        <dbReference type="Proteomes" id="UP000824264"/>
    </source>
</evidence>
<feature type="transmembrane region" description="Helical" evidence="1">
    <location>
        <begin position="20"/>
        <end position="38"/>
    </location>
</feature>
<evidence type="ECO:0000313" key="3">
    <source>
        <dbReference type="EMBL" id="HIW78412.1"/>
    </source>
</evidence>